<evidence type="ECO:0000256" key="11">
    <source>
        <dbReference type="ARBA" id="ARBA00022989"/>
    </source>
</evidence>
<evidence type="ECO:0000256" key="13">
    <source>
        <dbReference type="ARBA" id="ARBA00023136"/>
    </source>
</evidence>
<feature type="transmembrane region" description="Helical" evidence="14">
    <location>
        <begin position="96"/>
        <end position="120"/>
    </location>
</feature>
<dbReference type="InterPro" id="IPR000701">
    <property type="entry name" value="SuccDH_FuR_B_TM-su"/>
</dbReference>
<keyword evidence="10" id="KW-0249">Electron transport</keyword>
<dbReference type="UniPathway" id="UPA00223"/>
<evidence type="ECO:0000256" key="1">
    <source>
        <dbReference type="ARBA" id="ARBA00001971"/>
    </source>
</evidence>
<dbReference type="GO" id="GO:0006099">
    <property type="term" value="P:tricarboxylic acid cycle"/>
    <property type="evidence" value="ECO:0007669"/>
    <property type="project" value="UniProtKB-UniPathway"/>
</dbReference>
<dbReference type="InterPro" id="IPR034804">
    <property type="entry name" value="SQR/QFR_C/D"/>
</dbReference>
<sequence>MNFLKKFYSFGFNKDGLSHWIWQRISAFLIIFLFFWLFFSFEELSINLITDFNTWIKIPINLILFITLFVVVIHHSTLGMLNIFEDYVQSQKRKNFFSILLKTISFFIIFISIFSVWHIYSEII</sequence>
<dbReference type="Gene3D" id="1.20.1300.10">
    <property type="entry name" value="Fumarate reductase/succinate dehydrogenase, transmembrane subunit"/>
    <property type="match status" value="1"/>
</dbReference>
<evidence type="ECO:0000256" key="2">
    <source>
        <dbReference type="ARBA" id="ARBA00004050"/>
    </source>
</evidence>
<feature type="transmembrane region" description="Helical" evidence="14">
    <location>
        <begin position="21"/>
        <end position="39"/>
    </location>
</feature>
<dbReference type="NCBIfam" id="TIGR02968">
    <property type="entry name" value="succ_dehyd_anc"/>
    <property type="match status" value="1"/>
</dbReference>
<feature type="transmembrane region" description="Helical" evidence="14">
    <location>
        <begin position="59"/>
        <end position="84"/>
    </location>
</feature>
<keyword evidence="9" id="KW-0479">Metal-binding</keyword>
<keyword evidence="5" id="KW-0813">Transport</keyword>
<evidence type="ECO:0000256" key="10">
    <source>
        <dbReference type="ARBA" id="ARBA00022982"/>
    </source>
</evidence>
<keyword evidence="6" id="KW-0816">Tricarboxylic acid cycle</keyword>
<evidence type="ECO:0000256" key="7">
    <source>
        <dbReference type="ARBA" id="ARBA00022617"/>
    </source>
</evidence>
<keyword evidence="8 14" id="KW-0812">Transmembrane</keyword>
<dbReference type="InterPro" id="IPR014312">
    <property type="entry name" value="Succ_DH_anchor"/>
</dbReference>
<dbReference type="AlphaFoldDB" id="A0A382NBF1"/>
<protein>
    <recommendedName>
        <fullName evidence="16">Succinate dehydrogenase hydrophobic membrane anchor subunit</fullName>
    </recommendedName>
</protein>
<evidence type="ECO:0000256" key="14">
    <source>
        <dbReference type="SAM" id="Phobius"/>
    </source>
</evidence>
<dbReference type="GO" id="GO:0046872">
    <property type="term" value="F:metal ion binding"/>
    <property type="evidence" value="ECO:0007669"/>
    <property type="project" value="UniProtKB-KW"/>
</dbReference>
<dbReference type="EMBL" id="UINC01099341">
    <property type="protein sequence ID" value="SVC58534.1"/>
    <property type="molecule type" value="Genomic_DNA"/>
</dbReference>
<evidence type="ECO:0000256" key="5">
    <source>
        <dbReference type="ARBA" id="ARBA00022448"/>
    </source>
</evidence>
<keyword evidence="13 14" id="KW-0472">Membrane</keyword>
<dbReference type="GO" id="GO:0016020">
    <property type="term" value="C:membrane"/>
    <property type="evidence" value="ECO:0007669"/>
    <property type="project" value="UniProtKB-SubCell"/>
</dbReference>
<comment type="pathway">
    <text evidence="4">Carbohydrate metabolism; tricarboxylic acid cycle.</text>
</comment>
<organism evidence="15">
    <name type="scientific">marine metagenome</name>
    <dbReference type="NCBI Taxonomy" id="408172"/>
    <lineage>
        <taxon>unclassified sequences</taxon>
        <taxon>metagenomes</taxon>
        <taxon>ecological metagenomes</taxon>
    </lineage>
</organism>
<evidence type="ECO:0000256" key="4">
    <source>
        <dbReference type="ARBA" id="ARBA00005163"/>
    </source>
</evidence>
<evidence type="ECO:0000256" key="6">
    <source>
        <dbReference type="ARBA" id="ARBA00022532"/>
    </source>
</evidence>
<keyword evidence="7" id="KW-0349">Heme</keyword>
<evidence type="ECO:0000256" key="3">
    <source>
        <dbReference type="ARBA" id="ARBA00004141"/>
    </source>
</evidence>
<name>A0A382NBF1_9ZZZZ</name>
<accession>A0A382NBF1</accession>
<evidence type="ECO:0000256" key="8">
    <source>
        <dbReference type="ARBA" id="ARBA00022692"/>
    </source>
</evidence>
<keyword evidence="12" id="KW-0408">Iron</keyword>
<evidence type="ECO:0000256" key="12">
    <source>
        <dbReference type="ARBA" id="ARBA00023004"/>
    </source>
</evidence>
<gene>
    <name evidence="15" type="ORF">METZ01_LOCUS311388</name>
</gene>
<evidence type="ECO:0008006" key="16">
    <source>
        <dbReference type="Google" id="ProtNLM"/>
    </source>
</evidence>
<dbReference type="SUPFAM" id="SSF81343">
    <property type="entry name" value="Fumarate reductase respiratory complex transmembrane subunits"/>
    <property type="match status" value="1"/>
</dbReference>
<comment type="subcellular location">
    <subcellularLocation>
        <location evidence="3">Membrane</location>
        <topology evidence="3">Multi-pass membrane protein</topology>
    </subcellularLocation>
</comment>
<dbReference type="GO" id="GO:0020037">
    <property type="term" value="F:heme binding"/>
    <property type="evidence" value="ECO:0007669"/>
    <property type="project" value="InterPro"/>
</dbReference>
<proteinExistence type="predicted"/>
<evidence type="ECO:0000313" key="15">
    <source>
        <dbReference type="EMBL" id="SVC58534.1"/>
    </source>
</evidence>
<reference evidence="15" key="1">
    <citation type="submission" date="2018-05" db="EMBL/GenBank/DDBJ databases">
        <authorList>
            <person name="Lanie J.A."/>
            <person name="Ng W.-L."/>
            <person name="Kazmierczak K.M."/>
            <person name="Andrzejewski T.M."/>
            <person name="Davidsen T.M."/>
            <person name="Wayne K.J."/>
            <person name="Tettelin H."/>
            <person name="Glass J.I."/>
            <person name="Rusch D."/>
            <person name="Podicherti R."/>
            <person name="Tsui H.-C.T."/>
            <person name="Winkler M.E."/>
        </authorList>
    </citation>
    <scope>NUCLEOTIDE SEQUENCE</scope>
</reference>
<dbReference type="Pfam" id="PF01127">
    <property type="entry name" value="Sdh_cyt"/>
    <property type="match status" value="1"/>
</dbReference>
<keyword evidence="11 14" id="KW-1133">Transmembrane helix</keyword>
<comment type="function">
    <text evidence="2">Membrane-anchoring subunit of succinate dehydrogenase (SDH).</text>
</comment>
<comment type="cofactor">
    <cofactor evidence="1">
        <name>heme</name>
        <dbReference type="ChEBI" id="CHEBI:30413"/>
    </cofactor>
</comment>
<evidence type="ECO:0000256" key="9">
    <source>
        <dbReference type="ARBA" id="ARBA00022723"/>
    </source>
</evidence>